<name>A0ABS7CDF1_9BACL</name>
<dbReference type="PRINTS" id="PR00081">
    <property type="entry name" value="GDHRDH"/>
</dbReference>
<dbReference type="PANTHER" id="PTHR42760:SF133">
    <property type="entry name" value="3-OXOACYL-[ACYL-CARRIER-PROTEIN] REDUCTASE"/>
    <property type="match status" value="1"/>
</dbReference>
<dbReference type="PRINTS" id="PR00080">
    <property type="entry name" value="SDRFAMILY"/>
</dbReference>
<proteinExistence type="inferred from homology"/>
<evidence type="ECO:0000256" key="1">
    <source>
        <dbReference type="ARBA" id="ARBA00006484"/>
    </source>
</evidence>
<accession>A0ABS7CDF1</accession>
<comment type="similarity">
    <text evidence="1">Belongs to the short-chain dehydrogenases/reductases (SDR) family.</text>
</comment>
<keyword evidence="2" id="KW-0560">Oxidoreductase</keyword>
<dbReference type="PROSITE" id="PS00061">
    <property type="entry name" value="ADH_SHORT"/>
    <property type="match status" value="1"/>
</dbReference>
<protein>
    <submittedName>
        <fullName evidence="3">SDR family oxidoreductase</fullName>
    </submittedName>
</protein>
<feature type="non-terminal residue" evidence="3">
    <location>
        <position position="1"/>
    </location>
</feature>
<dbReference type="InterPro" id="IPR036291">
    <property type="entry name" value="NAD(P)-bd_dom_sf"/>
</dbReference>
<evidence type="ECO:0000313" key="4">
    <source>
        <dbReference type="Proteomes" id="UP001519887"/>
    </source>
</evidence>
<reference evidence="3 4" key="1">
    <citation type="submission" date="2021-07" db="EMBL/GenBank/DDBJ databases">
        <title>Paenibacillus radiodurans sp. nov., isolated from the southeastern edge of Tengger Desert.</title>
        <authorList>
            <person name="Zhang G."/>
        </authorList>
    </citation>
    <scope>NUCLEOTIDE SEQUENCE [LARGE SCALE GENOMIC DNA]</scope>
    <source>
        <strain evidence="3 4">CCM 7311</strain>
    </source>
</reference>
<evidence type="ECO:0000313" key="3">
    <source>
        <dbReference type="EMBL" id="MBW7458946.1"/>
    </source>
</evidence>
<dbReference type="Proteomes" id="UP001519887">
    <property type="component" value="Unassembled WGS sequence"/>
</dbReference>
<dbReference type="InterPro" id="IPR020904">
    <property type="entry name" value="Sc_DH/Rdtase_CS"/>
</dbReference>
<keyword evidence="4" id="KW-1185">Reference proteome</keyword>
<sequence length="209" mass="22689">NVDLAQQLLGKWNGNGVPLRMVQGSVDDPGFVRELILEVVREFGRIDILVNNAGIVRDSLAVMMPISDWDDVFRTNFNGTLLCASETIPVMLQQQSGRIVNVVSVSGIYGREAQANYAASKGAVIGLTKMLARRYGREGIRINAIAPGMIETEMTALVPSGKMENFINHTNMGRMGTVQEIADAILFLASGQSEYISGQVLKADGGFLR</sequence>
<dbReference type="PANTHER" id="PTHR42760">
    <property type="entry name" value="SHORT-CHAIN DEHYDROGENASES/REDUCTASES FAMILY MEMBER"/>
    <property type="match status" value="1"/>
</dbReference>
<dbReference type="InterPro" id="IPR002347">
    <property type="entry name" value="SDR_fam"/>
</dbReference>
<dbReference type="SUPFAM" id="SSF51735">
    <property type="entry name" value="NAD(P)-binding Rossmann-fold domains"/>
    <property type="match status" value="1"/>
</dbReference>
<evidence type="ECO:0000256" key="2">
    <source>
        <dbReference type="ARBA" id="ARBA00023002"/>
    </source>
</evidence>
<gene>
    <name evidence="3" type="ORF">K0U00_33350</name>
</gene>
<dbReference type="Pfam" id="PF13561">
    <property type="entry name" value="adh_short_C2"/>
    <property type="match status" value="1"/>
</dbReference>
<organism evidence="3 4">
    <name type="scientific">Paenibacillus sepulcri</name>
    <dbReference type="NCBI Taxonomy" id="359917"/>
    <lineage>
        <taxon>Bacteria</taxon>
        <taxon>Bacillati</taxon>
        <taxon>Bacillota</taxon>
        <taxon>Bacilli</taxon>
        <taxon>Bacillales</taxon>
        <taxon>Paenibacillaceae</taxon>
        <taxon>Paenibacillus</taxon>
    </lineage>
</organism>
<dbReference type="EMBL" id="JAHZIK010001414">
    <property type="protein sequence ID" value="MBW7458946.1"/>
    <property type="molecule type" value="Genomic_DNA"/>
</dbReference>
<comment type="caution">
    <text evidence="3">The sequence shown here is derived from an EMBL/GenBank/DDBJ whole genome shotgun (WGS) entry which is preliminary data.</text>
</comment>
<dbReference type="Gene3D" id="3.40.50.720">
    <property type="entry name" value="NAD(P)-binding Rossmann-like Domain"/>
    <property type="match status" value="1"/>
</dbReference>